<sequence>MSTLKEICKDQTEMIDEMRQNIKELTEENEKLSEQYNKMLEERNSLIDDLPWYKAKVSRLERENRDLKHENKALRLQDNTYFDEWQNERLTSQGLREQCKEYAQDASKYTTLTNHIRMKAENNPGVSRYIDLVNYIDRLEND</sequence>
<name>A0A2H4J4E7_9CAUD</name>
<keyword evidence="1" id="KW-0175">Coiled coil</keyword>
<organism evidence="2">
    <name type="scientific">uncultured Caudovirales phage</name>
    <dbReference type="NCBI Taxonomy" id="2100421"/>
    <lineage>
        <taxon>Viruses</taxon>
        <taxon>Duplodnaviria</taxon>
        <taxon>Heunggongvirae</taxon>
        <taxon>Uroviricota</taxon>
        <taxon>Caudoviricetes</taxon>
        <taxon>Peduoviridae</taxon>
        <taxon>Maltschvirus</taxon>
        <taxon>Maltschvirus maltsch</taxon>
    </lineage>
</organism>
<proteinExistence type="predicted"/>
<accession>A0A2H4J4E7</accession>
<evidence type="ECO:0000256" key="1">
    <source>
        <dbReference type="SAM" id="Coils"/>
    </source>
</evidence>
<protein>
    <submittedName>
        <fullName evidence="2">Uncharacterized protein</fullName>
    </submittedName>
</protein>
<reference evidence="2" key="1">
    <citation type="submission" date="2017-06" db="EMBL/GenBank/DDBJ databases">
        <title>Novel phages from South African skin metaviromes.</title>
        <authorList>
            <person name="van Zyl L.J."/>
            <person name="Abrahams Y."/>
            <person name="Stander E.A."/>
            <person name="Kirby B.M."/>
            <person name="Clavaud C."/>
            <person name="Farcet C."/>
            <person name="Breton L."/>
            <person name="Trindade M.I."/>
        </authorList>
    </citation>
    <scope>NUCLEOTIDE SEQUENCE</scope>
</reference>
<evidence type="ECO:0000313" key="2">
    <source>
        <dbReference type="EMBL" id="ASN69449.1"/>
    </source>
</evidence>
<feature type="coiled-coil region" evidence="1">
    <location>
        <begin position="1"/>
        <end position="77"/>
    </location>
</feature>
<gene>
    <name evidence="2" type="ORF">7F15_55</name>
</gene>
<dbReference type="EMBL" id="MF417890">
    <property type="protein sequence ID" value="ASN69449.1"/>
    <property type="molecule type" value="Genomic_DNA"/>
</dbReference>